<reference evidence="5 6" key="1">
    <citation type="submission" date="2019-03" db="EMBL/GenBank/DDBJ databases">
        <title>Single cell metagenomics reveals metabolic interactions within the superorganism composed of flagellate Streblomastix strix and complex community of Bacteroidetes bacteria on its surface.</title>
        <authorList>
            <person name="Treitli S.C."/>
            <person name="Kolisko M."/>
            <person name="Husnik F."/>
            <person name="Keeling P."/>
            <person name="Hampl V."/>
        </authorList>
    </citation>
    <scope>NUCLEOTIDE SEQUENCE [LARGE SCALE GENOMIC DNA]</scope>
    <source>
        <strain evidence="5">ST1C</strain>
    </source>
</reference>
<comment type="caution">
    <text evidence="5">The sequence shown here is derived from an EMBL/GenBank/DDBJ whole genome shotgun (WGS) entry which is preliminary data.</text>
</comment>
<evidence type="ECO:0000256" key="4">
    <source>
        <dbReference type="RuleBase" id="RU000665"/>
    </source>
</evidence>
<evidence type="ECO:0000256" key="3">
    <source>
        <dbReference type="ARBA" id="ARBA00023274"/>
    </source>
</evidence>
<accession>A0A5J4VW37</accession>
<protein>
    <recommendedName>
        <fullName evidence="4">60S ribosomal protein L36</fullName>
    </recommendedName>
</protein>
<dbReference type="GO" id="GO:0005840">
    <property type="term" value="C:ribosome"/>
    <property type="evidence" value="ECO:0007669"/>
    <property type="project" value="UniProtKB-KW"/>
</dbReference>
<dbReference type="GO" id="GO:1990904">
    <property type="term" value="C:ribonucleoprotein complex"/>
    <property type="evidence" value="ECO:0007669"/>
    <property type="project" value="UniProtKB-KW"/>
</dbReference>
<proteinExistence type="inferred from homology"/>
<dbReference type="AlphaFoldDB" id="A0A5J4VW37"/>
<evidence type="ECO:0000313" key="5">
    <source>
        <dbReference type="EMBL" id="KAA6386785.1"/>
    </source>
</evidence>
<dbReference type="PANTHER" id="PTHR10114">
    <property type="entry name" value="60S RIBOSOMAL PROTEIN L36"/>
    <property type="match status" value="1"/>
</dbReference>
<dbReference type="GO" id="GO:0006412">
    <property type="term" value="P:translation"/>
    <property type="evidence" value="ECO:0007669"/>
    <property type="project" value="InterPro"/>
</dbReference>
<organism evidence="5 6">
    <name type="scientific">Streblomastix strix</name>
    <dbReference type="NCBI Taxonomy" id="222440"/>
    <lineage>
        <taxon>Eukaryota</taxon>
        <taxon>Metamonada</taxon>
        <taxon>Preaxostyla</taxon>
        <taxon>Oxymonadida</taxon>
        <taxon>Streblomastigidae</taxon>
        <taxon>Streblomastix</taxon>
    </lineage>
</organism>
<name>A0A5J4VW37_9EUKA</name>
<keyword evidence="3 4" id="KW-0687">Ribonucleoprotein</keyword>
<dbReference type="InterPro" id="IPR000509">
    <property type="entry name" value="Ribosomal_eL36"/>
</dbReference>
<dbReference type="GO" id="GO:0003735">
    <property type="term" value="F:structural constituent of ribosome"/>
    <property type="evidence" value="ECO:0007669"/>
    <property type="project" value="InterPro"/>
</dbReference>
<evidence type="ECO:0000256" key="2">
    <source>
        <dbReference type="ARBA" id="ARBA00022980"/>
    </source>
</evidence>
<evidence type="ECO:0000313" key="6">
    <source>
        <dbReference type="Proteomes" id="UP000324800"/>
    </source>
</evidence>
<keyword evidence="2 4" id="KW-0689">Ribosomal protein</keyword>
<evidence type="ECO:0000256" key="1">
    <source>
        <dbReference type="ARBA" id="ARBA00006509"/>
    </source>
</evidence>
<dbReference type="OrthoDB" id="9616667at2759"/>
<sequence>MINADKPKRTSRKTLPPSRCWFMTKRKQIVKDVVREMCGLAPYEKRVMELMKVGKEKRALNWERTKEHSRKEPKSTTSCIMAHKRGSMFEGIIAFKCLVFGRIFKLKGIYDVSYRGGEGCYGGLASGRIIGEKEILIVYSCQIFSDENDYQSYADLDVILEKSFKGSYYRLKIYDLCIS</sequence>
<gene>
    <name evidence="5" type="ORF">EZS28_017686</name>
</gene>
<dbReference type="Gene3D" id="1.10.10.1760">
    <property type="entry name" value="60S ribosomal protein L36"/>
    <property type="match status" value="1"/>
</dbReference>
<dbReference type="PROSITE" id="PS01190">
    <property type="entry name" value="RIBOSOMAL_L36E"/>
    <property type="match status" value="1"/>
</dbReference>
<dbReference type="Proteomes" id="UP000324800">
    <property type="component" value="Unassembled WGS sequence"/>
</dbReference>
<dbReference type="Pfam" id="PF01158">
    <property type="entry name" value="Ribosomal_L36e"/>
    <property type="match status" value="1"/>
</dbReference>
<comment type="similarity">
    <text evidence="1 4">Belongs to the eukaryotic ribosomal protein eL36 family.</text>
</comment>
<dbReference type="InterPro" id="IPR038097">
    <property type="entry name" value="Ribosomal_eL36_sf"/>
</dbReference>
<dbReference type="EMBL" id="SNRW01004652">
    <property type="protein sequence ID" value="KAA6386785.1"/>
    <property type="molecule type" value="Genomic_DNA"/>
</dbReference>